<dbReference type="InterPro" id="IPR023696">
    <property type="entry name" value="Ureohydrolase_dom_sf"/>
</dbReference>
<dbReference type="EC" id="3.5.1.48" evidence="4"/>
<accession>A0A017HLK7</accession>
<sequence length="308" mass="32469">MSMPVLLTHPDCARHRPPKGHPERPERLAAALAGLDGLSLRREEPPEATDEELSVLHPRAYLAALALREQEAEQVALDPDTWLSPGSLRAARLAAGGALRAVDLVMAGEASKAFVAARPPGHHALAATPMGFCLFGNVALAARRALDRHGAERVAIVDFDVHHGNGTQALVEEDPRILFVSTHQSPFWPGTGDADDAGPHGTVMNLPLRAGTGGAAYRKLLTDVILPRLEEHRPDLLLISAGFDAHVDDPLGGLALTAGDFGWITARLCEVAERHANGRVASVLEGGYDLQALRDSAAAHVAALGGAA</sequence>
<gene>
    <name evidence="4" type="ORF">Rumeso_03301</name>
</gene>
<dbReference type="Gene3D" id="3.40.800.20">
    <property type="entry name" value="Histone deacetylase domain"/>
    <property type="match status" value="1"/>
</dbReference>
<reference evidence="4 5" key="1">
    <citation type="submission" date="2013-02" db="EMBL/GenBank/DDBJ databases">
        <authorList>
            <person name="Fiebig A."/>
            <person name="Goeker M."/>
            <person name="Klenk H.-P.P."/>
        </authorList>
    </citation>
    <scope>NUCLEOTIDE SEQUENCE [LARGE SCALE GENOMIC DNA]</scope>
    <source>
        <strain evidence="4 5">DSM 19309</strain>
    </source>
</reference>
<evidence type="ECO:0000256" key="1">
    <source>
        <dbReference type="ARBA" id="ARBA00005947"/>
    </source>
</evidence>
<comment type="caution">
    <text evidence="4">The sequence shown here is derived from an EMBL/GenBank/DDBJ whole genome shotgun (WGS) entry which is preliminary data.</text>
</comment>
<dbReference type="GO" id="GO:0004407">
    <property type="term" value="F:histone deacetylase activity"/>
    <property type="evidence" value="ECO:0007669"/>
    <property type="project" value="TreeGrafter"/>
</dbReference>
<dbReference type="Pfam" id="PF00850">
    <property type="entry name" value="Hist_deacetyl"/>
    <property type="match status" value="1"/>
</dbReference>
<dbReference type="GO" id="GO:0040029">
    <property type="term" value="P:epigenetic regulation of gene expression"/>
    <property type="evidence" value="ECO:0007669"/>
    <property type="project" value="TreeGrafter"/>
</dbReference>
<organism evidence="4 5">
    <name type="scientific">Rubellimicrobium mesophilum DSM 19309</name>
    <dbReference type="NCBI Taxonomy" id="442562"/>
    <lineage>
        <taxon>Bacteria</taxon>
        <taxon>Pseudomonadati</taxon>
        <taxon>Pseudomonadota</taxon>
        <taxon>Alphaproteobacteria</taxon>
        <taxon>Rhodobacterales</taxon>
        <taxon>Roseobacteraceae</taxon>
        <taxon>Rubellimicrobium</taxon>
    </lineage>
</organism>
<dbReference type="SUPFAM" id="SSF52768">
    <property type="entry name" value="Arginase/deacetylase"/>
    <property type="match status" value="1"/>
</dbReference>
<name>A0A017HLK7_9RHOB</name>
<protein>
    <submittedName>
        <fullName evidence="4">Acetylspermidine deacetylase, Deacetylase</fullName>
        <ecNumber evidence="4">3.5.1.48</ecNumber>
    </submittedName>
</protein>
<feature type="region of interest" description="Disordered" evidence="2">
    <location>
        <begin position="1"/>
        <end position="24"/>
    </location>
</feature>
<dbReference type="STRING" id="442562.Rumeso_03301"/>
<dbReference type="AlphaFoldDB" id="A0A017HLK7"/>
<dbReference type="PANTHER" id="PTHR10625">
    <property type="entry name" value="HISTONE DEACETYLASE HDAC1-RELATED"/>
    <property type="match status" value="1"/>
</dbReference>
<dbReference type="HOGENOM" id="CLU_007727_8_1_5"/>
<dbReference type="CDD" id="cd11599">
    <property type="entry name" value="HDAC_classII_2"/>
    <property type="match status" value="1"/>
</dbReference>
<proteinExistence type="inferred from homology"/>
<evidence type="ECO:0000256" key="2">
    <source>
        <dbReference type="SAM" id="MobiDB-lite"/>
    </source>
</evidence>
<keyword evidence="5" id="KW-1185">Reference proteome</keyword>
<dbReference type="GO" id="GO:0047611">
    <property type="term" value="F:acetylspermidine deacetylase activity"/>
    <property type="evidence" value="ECO:0007669"/>
    <property type="project" value="UniProtKB-EC"/>
</dbReference>
<feature type="domain" description="Histone deacetylase" evidence="3">
    <location>
        <begin position="21"/>
        <end position="304"/>
    </location>
</feature>
<evidence type="ECO:0000313" key="4">
    <source>
        <dbReference type="EMBL" id="EYD75205.1"/>
    </source>
</evidence>
<keyword evidence="4" id="KW-0378">Hydrolase</keyword>
<dbReference type="InterPro" id="IPR023801">
    <property type="entry name" value="His_deacetylse_dom"/>
</dbReference>
<dbReference type="PANTHER" id="PTHR10625:SF10">
    <property type="entry name" value="HISTONE DEACETYLASE HDAC1"/>
    <property type="match status" value="1"/>
</dbReference>
<dbReference type="InterPro" id="IPR037138">
    <property type="entry name" value="His_deacetylse_dom_sf"/>
</dbReference>
<dbReference type="PRINTS" id="PR01270">
    <property type="entry name" value="HDASUPER"/>
</dbReference>
<dbReference type="Proteomes" id="UP000019666">
    <property type="component" value="Unassembled WGS sequence"/>
</dbReference>
<dbReference type="EMBL" id="AOSK01000091">
    <property type="protein sequence ID" value="EYD75205.1"/>
    <property type="molecule type" value="Genomic_DNA"/>
</dbReference>
<evidence type="ECO:0000259" key="3">
    <source>
        <dbReference type="Pfam" id="PF00850"/>
    </source>
</evidence>
<evidence type="ECO:0000313" key="5">
    <source>
        <dbReference type="Proteomes" id="UP000019666"/>
    </source>
</evidence>
<dbReference type="InterPro" id="IPR000286">
    <property type="entry name" value="HDACs"/>
</dbReference>
<comment type="similarity">
    <text evidence="1">Belongs to the histone deacetylase family.</text>
</comment>